<dbReference type="Proteomes" id="UP000198546">
    <property type="component" value="Chromosome i"/>
</dbReference>
<gene>
    <name evidence="1" type="ORF">SAMN04489747_0496</name>
</gene>
<protein>
    <submittedName>
        <fullName evidence="1">Uncharacterized protein</fullName>
    </submittedName>
</protein>
<dbReference type="AlphaFoldDB" id="A0A1G6T138"/>
<name>A0A1G6T138_9ACTN</name>
<evidence type="ECO:0000313" key="1">
    <source>
        <dbReference type="EMBL" id="SDD22832.1"/>
    </source>
</evidence>
<dbReference type="RefSeq" id="WP_090590311.1">
    <property type="nucleotide sequence ID" value="NZ_LT629688.1"/>
</dbReference>
<reference evidence="1 2" key="1">
    <citation type="submission" date="2016-10" db="EMBL/GenBank/DDBJ databases">
        <authorList>
            <person name="de Groot N.N."/>
        </authorList>
    </citation>
    <scope>NUCLEOTIDE SEQUENCE [LARGE SCALE GENOMIC DNA]</scope>
    <source>
        <strain evidence="1 2">MON 2.2</strain>
    </source>
</reference>
<accession>A0A1G6T138</accession>
<dbReference type="EMBL" id="LT629688">
    <property type="protein sequence ID" value="SDD22832.1"/>
    <property type="molecule type" value="Genomic_DNA"/>
</dbReference>
<evidence type="ECO:0000313" key="2">
    <source>
        <dbReference type="Proteomes" id="UP000198546"/>
    </source>
</evidence>
<sequence length="62" mass="7504">MSYWIEQTWNYEHTERMERAAADALAKEFVQVRRERRRAERAARATSGLGAWWQGFRPLHLR</sequence>
<keyword evidence="2" id="KW-1185">Reference proteome</keyword>
<organism evidence="1 2">
    <name type="scientific">Auraticoccus monumenti</name>
    <dbReference type="NCBI Taxonomy" id="675864"/>
    <lineage>
        <taxon>Bacteria</taxon>
        <taxon>Bacillati</taxon>
        <taxon>Actinomycetota</taxon>
        <taxon>Actinomycetes</taxon>
        <taxon>Propionibacteriales</taxon>
        <taxon>Propionibacteriaceae</taxon>
        <taxon>Auraticoccus</taxon>
    </lineage>
</organism>
<proteinExistence type="predicted"/>